<name>A0A1X2Z2L2_BIFAD</name>
<gene>
    <name evidence="1" type="ORF">B0487_1572</name>
</gene>
<dbReference type="AlphaFoldDB" id="A0A1X2Z2L2"/>
<dbReference type="EMBL" id="LNKD01000001">
    <property type="protein sequence ID" value="OSG88653.1"/>
    <property type="molecule type" value="Genomic_DNA"/>
</dbReference>
<dbReference type="Proteomes" id="UP000193377">
    <property type="component" value="Unassembled WGS sequence"/>
</dbReference>
<protein>
    <submittedName>
        <fullName evidence="1">Uncharacterized protein</fullName>
    </submittedName>
</protein>
<evidence type="ECO:0000313" key="1">
    <source>
        <dbReference type="EMBL" id="OSG88653.1"/>
    </source>
</evidence>
<comment type="caution">
    <text evidence="1">The sequence shown here is derived from an EMBL/GenBank/DDBJ whole genome shotgun (WGS) entry which is preliminary data.</text>
</comment>
<proteinExistence type="predicted"/>
<sequence length="128" mass="14647">MNTEKWTASRVLVIKYDRDGRYHERLFRRTVLNNAFPVYINPAGDRFEKTLLTTYPKAYPIPDDAKLYRWVLKDGTVVTTTDGFPQSDCKILSTFDGHCMFVPESNIAYVMQDVASVTGEVSGDVQDR</sequence>
<organism evidence="1 2">
    <name type="scientific">Bifidobacterium adolescentis</name>
    <dbReference type="NCBI Taxonomy" id="1680"/>
    <lineage>
        <taxon>Bacteria</taxon>
        <taxon>Bacillati</taxon>
        <taxon>Actinomycetota</taxon>
        <taxon>Actinomycetes</taxon>
        <taxon>Bifidobacteriales</taxon>
        <taxon>Bifidobacteriaceae</taxon>
        <taxon>Bifidobacterium</taxon>
    </lineage>
</organism>
<dbReference type="RefSeq" id="WP_085393265.1">
    <property type="nucleotide sequence ID" value="NZ_LNKD01000001.1"/>
</dbReference>
<evidence type="ECO:0000313" key="2">
    <source>
        <dbReference type="Proteomes" id="UP000193377"/>
    </source>
</evidence>
<reference evidence="1 2" key="1">
    <citation type="journal article" date="2016" name="Sci. Rep.">
        <title>Evaluation of genetic diversity among strains of the human gut commensal Bifidobacterium adolescentis.</title>
        <authorList>
            <person name="Duranti S."/>
            <person name="Milani C."/>
            <person name="Lugli G.A."/>
            <person name="Mancabelli L."/>
            <person name="Turroni F."/>
            <person name="Ferrario C."/>
            <person name="Mangifesta M."/>
            <person name="Viappiani A."/>
            <person name="Sanchez B."/>
            <person name="Margolles A."/>
            <person name="van Sinderen D."/>
            <person name="Ventura M."/>
        </authorList>
    </citation>
    <scope>NUCLEOTIDE SEQUENCE [LARGE SCALE GENOMIC DNA]</scope>
    <source>
        <strain evidence="1 2">487B</strain>
    </source>
</reference>
<accession>A0A1X2Z2L2</accession>